<keyword evidence="3" id="KW-1185">Reference proteome</keyword>
<dbReference type="EMBL" id="JAHOPC010000009">
    <property type="protein sequence ID" value="MBU8867554.1"/>
    <property type="molecule type" value="Genomic_DNA"/>
</dbReference>
<proteinExistence type="predicted"/>
<dbReference type="RefSeq" id="WP_216925685.1">
    <property type="nucleotide sequence ID" value="NZ_JAHOPC010000009.1"/>
</dbReference>
<dbReference type="InterPro" id="IPR037401">
    <property type="entry name" value="SnoaL-like"/>
</dbReference>
<comment type="caution">
    <text evidence="2">The sequence shown here is derived from an EMBL/GenBank/DDBJ whole genome shotgun (WGS) entry which is preliminary data.</text>
</comment>
<evidence type="ECO:0000259" key="1">
    <source>
        <dbReference type="Pfam" id="PF12680"/>
    </source>
</evidence>
<sequence>MSESNPLDHVLGFIRTVESGGGAAEISPYLAHDFTLTEWPHALSKTGSVRTLQETLTGADHSKNIVANQRFEVARTTCEGNRVVVEMNWSATLLLDLPHWDAGETVRARSTAVFELRDGLIVSQDTYDCYYTLPEQGNFLNNKERPE</sequence>
<dbReference type="Pfam" id="PF12680">
    <property type="entry name" value="SnoaL_2"/>
    <property type="match status" value="1"/>
</dbReference>
<feature type="domain" description="SnoaL-like" evidence="1">
    <location>
        <begin position="20"/>
        <end position="123"/>
    </location>
</feature>
<organism evidence="2 3">
    <name type="scientific">Paenarthrobacter aromaticivorans</name>
    <dbReference type="NCBI Taxonomy" id="2849150"/>
    <lineage>
        <taxon>Bacteria</taxon>
        <taxon>Bacillati</taxon>
        <taxon>Actinomycetota</taxon>
        <taxon>Actinomycetes</taxon>
        <taxon>Micrococcales</taxon>
        <taxon>Micrococcaceae</taxon>
        <taxon>Paenarthrobacter</taxon>
    </lineage>
</organism>
<dbReference type="Proteomes" id="UP000824166">
    <property type="component" value="Unassembled WGS sequence"/>
</dbReference>
<protein>
    <submittedName>
        <fullName evidence="2">Nuclear transport factor 2 family protein</fullName>
    </submittedName>
</protein>
<reference evidence="2 3" key="1">
    <citation type="submission" date="2021-06" db="EMBL/GenBank/DDBJ databases">
        <authorList>
            <person name="Jeong J.W."/>
        </authorList>
    </citation>
    <scope>NUCLEOTIDE SEQUENCE [LARGE SCALE GENOMIC DNA]</scope>
    <source>
        <strain evidence="2 3">MMS21-TAE1-1</strain>
    </source>
</reference>
<evidence type="ECO:0000313" key="2">
    <source>
        <dbReference type="EMBL" id="MBU8867554.1"/>
    </source>
</evidence>
<accession>A0ABS6I7E9</accession>
<evidence type="ECO:0000313" key="3">
    <source>
        <dbReference type="Proteomes" id="UP000824166"/>
    </source>
</evidence>
<gene>
    <name evidence="2" type="ORF">KSW38_14785</name>
</gene>
<name>A0ABS6I7E9_9MICC</name>